<gene>
    <name evidence="1" type="ORF">EI16_01965</name>
</gene>
<dbReference type="Proteomes" id="UP000027341">
    <property type="component" value="Unassembled WGS sequence"/>
</dbReference>
<dbReference type="AlphaFoldDB" id="A0A066ZYB7"/>
<evidence type="ECO:0000313" key="2">
    <source>
        <dbReference type="Proteomes" id="UP000027341"/>
    </source>
</evidence>
<name>A0A066ZYB7_HYDMR</name>
<keyword evidence="2" id="KW-1185">Reference proteome</keyword>
<accession>A0A066ZYB7</accession>
<dbReference type="EMBL" id="JMIU01000001">
    <property type="protein sequence ID" value="KDN95100.1"/>
    <property type="molecule type" value="Genomic_DNA"/>
</dbReference>
<evidence type="ECO:0000313" key="1">
    <source>
        <dbReference type="EMBL" id="KDN95100.1"/>
    </source>
</evidence>
<proteinExistence type="predicted"/>
<protein>
    <submittedName>
        <fullName evidence="1">Uncharacterized protein</fullName>
    </submittedName>
</protein>
<sequence length="103" mass="11216">MLQLALENKITASGFSLAATAKDATDNINLEATEKSTQAYGFTIIRSQATIAFYEGQKQLGSNQFSLKGQGLNNEQASINLQNDFKQQLQSSSLQQTLGLNKE</sequence>
<comment type="caution">
    <text evidence="1">The sequence shown here is derived from an EMBL/GenBank/DDBJ whole genome shotgun (WGS) entry which is preliminary data.</text>
</comment>
<reference evidence="1 2" key="1">
    <citation type="submission" date="2014-04" db="EMBL/GenBank/DDBJ databases">
        <title>Draft genome sequence of Hydrogenovibrio marinus MH-110, a model organism for aerobic H2 metabolism.</title>
        <authorList>
            <person name="Cha H.J."/>
            <person name="Jo B.H."/>
            <person name="Hwang B.H."/>
        </authorList>
    </citation>
    <scope>NUCLEOTIDE SEQUENCE [LARGE SCALE GENOMIC DNA]</scope>
    <source>
        <strain evidence="1 2">MH-110</strain>
    </source>
</reference>
<organism evidence="1 2">
    <name type="scientific">Hydrogenovibrio marinus</name>
    <dbReference type="NCBI Taxonomy" id="28885"/>
    <lineage>
        <taxon>Bacteria</taxon>
        <taxon>Pseudomonadati</taxon>
        <taxon>Pseudomonadota</taxon>
        <taxon>Gammaproteobacteria</taxon>
        <taxon>Thiotrichales</taxon>
        <taxon>Piscirickettsiaceae</taxon>
        <taxon>Hydrogenovibrio</taxon>
    </lineage>
</organism>